<dbReference type="PANTHER" id="PTHR33054">
    <property type="entry name" value="CCHC-TYPE DOMAIN-CONTAINING PROTEIN"/>
    <property type="match status" value="1"/>
</dbReference>
<evidence type="ECO:0008006" key="4">
    <source>
        <dbReference type="Google" id="ProtNLM"/>
    </source>
</evidence>
<protein>
    <recommendedName>
        <fullName evidence="4">Peptidase A2 domain-containing protein</fullName>
    </recommendedName>
</protein>
<gene>
    <name evidence="2" type="ORF">B456_010G104800</name>
</gene>
<dbReference type="EMBL" id="CM001749">
    <property type="protein sequence ID" value="KJB65648.1"/>
    <property type="molecule type" value="Genomic_DNA"/>
</dbReference>
<feature type="non-terminal residue" evidence="2">
    <location>
        <position position="1"/>
    </location>
</feature>
<feature type="region of interest" description="Disordered" evidence="1">
    <location>
        <begin position="389"/>
        <end position="417"/>
    </location>
</feature>
<organism evidence="2 3">
    <name type="scientific">Gossypium raimondii</name>
    <name type="common">Peruvian cotton</name>
    <name type="synonym">Gossypium klotzschianum subsp. raimondii</name>
    <dbReference type="NCBI Taxonomy" id="29730"/>
    <lineage>
        <taxon>Eukaryota</taxon>
        <taxon>Viridiplantae</taxon>
        <taxon>Streptophyta</taxon>
        <taxon>Embryophyta</taxon>
        <taxon>Tracheophyta</taxon>
        <taxon>Spermatophyta</taxon>
        <taxon>Magnoliopsida</taxon>
        <taxon>eudicotyledons</taxon>
        <taxon>Gunneridae</taxon>
        <taxon>Pentapetalae</taxon>
        <taxon>rosids</taxon>
        <taxon>malvids</taxon>
        <taxon>Malvales</taxon>
        <taxon>Malvaceae</taxon>
        <taxon>Malvoideae</taxon>
        <taxon>Gossypium</taxon>
    </lineage>
</organism>
<accession>A0A0D2SQP0</accession>
<dbReference type="Gramene" id="KJB65648">
    <property type="protein sequence ID" value="KJB65648"/>
    <property type="gene ID" value="B456_010G104800"/>
</dbReference>
<name>A0A0D2SQP0_GOSRA</name>
<sequence>KQLDYIENLVESQPIRKEPVKEITEKSSKEPIFTPYEIPKTFQKSQNDFLTEIQNRLNALESYKSELIAPDTPIQAQYSVNTLYQSSQSESDQSDEQQINKMAWKEPKRLYYPKITAPDLNIEEKLVFQNKYNANTIYEWNIDGMSKYNILIATLIFSIFKHFIGDPSHLKDRNSELLSNLKCKKLTDFKWYKDVFMTRVMQRSDNQQPFWKEKFLAGLPTLLGEKVRNQIRENYKGIIPYEKLTYGQMSKYCKIKRKINNLNLDEEIEQKLNEILLETTSSENDTSTEIDELQIDELHTTSQSSSDENEPSINMLSKDQEFMIEVIDKIQDLELKREYTLKLKSSLKEKPEKEKEIISSQSQMQITNSELYLETKHVKLELSQLKTEQQEMKEQMRTLKHETSEKSSSETEPEEKTQEYMMILTEVSIQRYLIKINIVINNEFQLETIALFDTGADQNCLREGIIPTKYYNKTSESLKPANEWWNWYGPSSFEILPQKNQKFWPKFFDKFHPEPDQKHTIYFFLKLCISWIVSWNYSYEQDQHTKIPLLVGNYRTKWWDKFNDEKYDSKDLDYFFNKNARLCKSAAPDQTITKFLQAKSTASATLAQAKTNKEYKKTHG</sequence>
<dbReference type="PANTHER" id="PTHR33054:SF9">
    <property type="entry name" value="CCHC-TYPE DOMAIN-CONTAINING PROTEIN"/>
    <property type="match status" value="1"/>
</dbReference>
<evidence type="ECO:0000256" key="1">
    <source>
        <dbReference type="SAM" id="MobiDB-lite"/>
    </source>
</evidence>
<evidence type="ECO:0000313" key="3">
    <source>
        <dbReference type="Proteomes" id="UP000032304"/>
    </source>
</evidence>
<keyword evidence="3" id="KW-1185">Reference proteome</keyword>
<proteinExistence type="predicted"/>
<dbReference type="eggNOG" id="ENOG502QWP8">
    <property type="taxonomic scope" value="Eukaryota"/>
</dbReference>
<evidence type="ECO:0000313" key="2">
    <source>
        <dbReference type="EMBL" id="KJB65648.1"/>
    </source>
</evidence>
<dbReference type="OMA" id="LKPANEW"/>
<dbReference type="Pfam" id="PF22909">
    <property type="entry name" value="Caulimovir_coat_dom"/>
    <property type="match status" value="1"/>
</dbReference>
<reference evidence="2 3" key="1">
    <citation type="journal article" date="2012" name="Nature">
        <title>Repeated polyploidization of Gossypium genomes and the evolution of spinnable cotton fibres.</title>
        <authorList>
            <person name="Paterson A.H."/>
            <person name="Wendel J.F."/>
            <person name="Gundlach H."/>
            <person name="Guo H."/>
            <person name="Jenkins J."/>
            <person name="Jin D."/>
            <person name="Llewellyn D."/>
            <person name="Showmaker K.C."/>
            <person name="Shu S."/>
            <person name="Udall J."/>
            <person name="Yoo M.J."/>
            <person name="Byers R."/>
            <person name="Chen W."/>
            <person name="Doron-Faigenboim A."/>
            <person name="Duke M.V."/>
            <person name="Gong L."/>
            <person name="Grimwood J."/>
            <person name="Grover C."/>
            <person name="Grupp K."/>
            <person name="Hu G."/>
            <person name="Lee T.H."/>
            <person name="Li J."/>
            <person name="Lin L."/>
            <person name="Liu T."/>
            <person name="Marler B.S."/>
            <person name="Page J.T."/>
            <person name="Roberts A.W."/>
            <person name="Romanel E."/>
            <person name="Sanders W.S."/>
            <person name="Szadkowski E."/>
            <person name="Tan X."/>
            <person name="Tang H."/>
            <person name="Xu C."/>
            <person name="Wang J."/>
            <person name="Wang Z."/>
            <person name="Zhang D."/>
            <person name="Zhang L."/>
            <person name="Ashrafi H."/>
            <person name="Bedon F."/>
            <person name="Bowers J.E."/>
            <person name="Brubaker C.L."/>
            <person name="Chee P.W."/>
            <person name="Das S."/>
            <person name="Gingle A.R."/>
            <person name="Haigler C.H."/>
            <person name="Harker D."/>
            <person name="Hoffmann L.V."/>
            <person name="Hovav R."/>
            <person name="Jones D.C."/>
            <person name="Lemke C."/>
            <person name="Mansoor S."/>
            <person name="ur Rahman M."/>
            <person name="Rainville L.N."/>
            <person name="Rambani A."/>
            <person name="Reddy U.K."/>
            <person name="Rong J.K."/>
            <person name="Saranga Y."/>
            <person name="Scheffler B.E."/>
            <person name="Scheffler J.A."/>
            <person name="Stelly D.M."/>
            <person name="Triplett B.A."/>
            <person name="Van Deynze A."/>
            <person name="Vaslin M.F."/>
            <person name="Waghmare V.N."/>
            <person name="Walford S.A."/>
            <person name="Wright R.J."/>
            <person name="Zaki E.A."/>
            <person name="Zhang T."/>
            <person name="Dennis E.S."/>
            <person name="Mayer K.F."/>
            <person name="Peterson D.G."/>
            <person name="Rokhsar D.S."/>
            <person name="Wang X."/>
            <person name="Schmutz J."/>
        </authorList>
    </citation>
    <scope>NUCLEOTIDE SEQUENCE [LARGE SCALE GENOMIC DNA]</scope>
</reference>
<dbReference type="AlphaFoldDB" id="A0A0D2SQP0"/>
<dbReference type="Proteomes" id="UP000032304">
    <property type="component" value="Chromosome 10"/>
</dbReference>